<dbReference type="InParanoid" id="A0A165QQP1"/>
<evidence type="ECO:0000256" key="2">
    <source>
        <dbReference type="SAM" id="SignalP"/>
    </source>
</evidence>
<dbReference type="AlphaFoldDB" id="A0A165QQP1"/>
<feature type="chain" id="PRO_5007865248" evidence="2">
    <location>
        <begin position="17"/>
        <end position="55"/>
    </location>
</feature>
<keyword evidence="4" id="KW-1185">Reference proteome</keyword>
<organism evidence="3 4">
    <name type="scientific">Neolentinus lepideus HHB14362 ss-1</name>
    <dbReference type="NCBI Taxonomy" id="1314782"/>
    <lineage>
        <taxon>Eukaryota</taxon>
        <taxon>Fungi</taxon>
        <taxon>Dikarya</taxon>
        <taxon>Basidiomycota</taxon>
        <taxon>Agaricomycotina</taxon>
        <taxon>Agaricomycetes</taxon>
        <taxon>Gloeophyllales</taxon>
        <taxon>Gloeophyllaceae</taxon>
        <taxon>Neolentinus</taxon>
    </lineage>
</organism>
<proteinExistence type="predicted"/>
<feature type="signal peptide" evidence="2">
    <location>
        <begin position="1"/>
        <end position="16"/>
    </location>
</feature>
<name>A0A165QQP1_9AGAM</name>
<feature type="compositionally biased region" description="Low complexity" evidence="1">
    <location>
        <begin position="35"/>
        <end position="44"/>
    </location>
</feature>
<dbReference type="Proteomes" id="UP000076761">
    <property type="component" value="Unassembled WGS sequence"/>
</dbReference>
<sequence>MSRCCGLCSLFSRLRCFTVPASWYAPFIGTAAVGLGSSAAGRGSRWTETPLYRPD</sequence>
<protein>
    <submittedName>
        <fullName evidence="3">Uncharacterized protein</fullName>
    </submittedName>
</protein>
<evidence type="ECO:0000313" key="3">
    <source>
        <dbReference type="EMBL" id="KZT22744.1"/>
    </source>
</evidence>
<gene>
    <name evidence="3" type="ORF">NEOLEDRAFT_1137532</name>
</gene>
<accession>A0A165QQP1</accession>
<reference evidence="3 4" key="1">
    <citation type="journal article" date="2016" name="Mol. Biol. Evol.">
        <title>Comparative Genomics of Early-Diverging Mushroom-Forming Fungi Provides Insights into the Origins of Lignocellulose Decay Capabilities.</title>
        <authorList>
            <person name="Nagy L.G."/>
            <person name="Riley R."/>
            <person name="Tritt A."/>
            <person name="Adam C."/>
            <person name="Daum C."/>
            <person name="Floudas D."/>
            <person name="Sun H."/>
            <person name="Yadav J.S."/>
            <person name="Pangilinan J."/>
            <person name="Larsson K.H."/>
            <person name="Matsuura K."/>
            <person name="Barry K."/>
            <person name="Labutti K."/>
            <person name="Kuo R."/>
            <person name="Ohm R.A."/>
            <person name="Bhattacharya S.S."/>
            <person name="Shirouzu T."/>
            <person name="Yoshinaga Y."/>
            <person name="Martin F.M."/>
            <person name="Grigoriev I.V."/>
            <person name="Hibbett D.S."/>
        </authorList>
    </citation>
    <scope>NUCLEOTIDE SEQUENCE [LARGE SCALE GENOMIC DNA]</scope>
    <source>
        <strain evidence="3 4">HHB14362 ss-1</strain>
    </source>
</reference>
<feature type="region of interest" description="Disordered" evidence="1">
    <location>
        <begin position="35"/>
        <end position="55"/>
    </location>
</feature>
<evidence type="ECO:0000313" key="4">
    <source>
        <dbReference type="Proteomes" id="UP000076761"/>
    </source>
</evidence>
<evidence type="ECO:0000256" key="1">
    <source>
        <dbReference type="SAM" id="MobiDB-lite"/>
    </source>
</evidence>
<dbReference type="EMBL" id="KV425592">
    <property type="protein sequence ID" value="KZT22744.1"/>
    <property type="molecule type" value="Genomic_DNA"/>
</dbReference>
<keyword evidence="2" id="KW-0732">Signal</keyword>